<evidence type="ECO:0000256" key="1">
    <source>
        <dbReference type="ARBA" id="ARBA00004496"/>
    </source>
</evidence>
<dbReference type="Gene3D" id="3.40.630.70">
    <property type="entry name" value="Leucyl/phenylalanyl-tRNA-protein transferase, C-terminal domain"/>
    <property type="match status" value="1"/>
</dbReference>
<dbReference type="NCBIfam" id="TIGR00667">
    <property type="entry name" value="aat"/>
    <property type="match status" value="1"/>
</dbReference>
<dbReference type="GO" id="GO:0005737">
    <property type="term" value="C:cytoplasm"/>
    <property type="evidence" value="ECO:0007669"/>
    <property type="project" value="UniProtKB-SubCell"/>
</dbReference>
<dbReference type="Pfam" id="PF03588">
    <property type="entry name" value="Leu_Phe_trans"/>
    <property type="match status" value="1"/>
</dbReference>
<keyword evidence="17" id="KW-1185">Reference proteome</keyword>
<comment type="catalytic activity">
    <reaction evidence="6 15">
        <text>N-terminal L-arginyl-[protein] + L-leucyl-tRNA(Leu) = N-terminal L-leucyl-L-arginyl-[protein] + tRNA(Leu) + H(+)</text>
        <dbReference type="Rhea" id="RHEA:50416"/>
        <dbReference type="Rhea" id="RHEA-COMP:9613"/>
        <dbReference type="Rhea" id="RHEA-COMP:9622"/>
        <dbReference type="Rhea" id="RHEA-COMP:12672"/>
        <dbReference type="Rhea" id="RHEA-COMP:12673"/>
        <dbReference type="ChEBI" id="CHEBI:15378"/>
        <dbReference type="ChEBI" id="CHEBI:64719"/>
        <dbReference type="ChEBI" id="CHEBI:78442"/>
        <dbReference type="ChEBI" id="CHEBI:78494"/>
        <dbReference type="ChEBI" id="CHEBI:133044"/>
        <dbReference type="EC" id="2.3.2.6"/>
    </reaction>
</comment>
<evidence type="ECO:0000256" key="13">
    <source>
        <dbReference type="ARBA" id="ARBA00077165"/>
    </source>
</evidence>
<evidence type="ECO:0000313" key="16">
    <source>
        <dbReference type="EMBL" id="RRJ84792.1"/>
    </source>
</evidence>
<comment type="subcellular location">
    <subcellularLocation>
        <location evidence="1 15">Cytoplasm</location>
    </subcellularLocation>
</comment>
<dbReference type="HAMAP" id="MF_00688">
    <property type="entry name" value="Leu_Phe_trans"/>
    <property type="match status" value="1"/>
</dbReference>
<gene>
    <name evidence="15" type="primary">aat</name>
    <name evidence="16" type="ORF">D0544_06745</name>
</gene>
<dbReference type="PANTHER" id="PTHR30098">
    <property type="entry name" value="LEUCYL/PHENYLALANYL-TRNA--PROTEIN TRANSFERASE"/>
    <property type="match status" value="1"/>
</dbReference>
<proteinExistence type="inferred from homology"/>
<evidence type="ECO:0000256" key="10">
    <source>
        <dbReference type="ARBA" id="ARBA00066767"/>
    </source>
</evidence>
<dbReference type="EC" id="2.3.2.6" evidence="10 15"/>
<reference evidence="16 17" key="1">
    <citation type="submission" date="2018-08" db="EMBL/GenBank/DDBJ databases">
        <authorList>
            <person name="Khan S.A."/>
        </authorList>
    </citation>
    <scope>NUCLEOTIDE SEQUENCE [LARGE SCALE GENOMIC DNA]</scope>
    <source>
        <strain evidence="16 17">GTF-13</strain>
    </source>
</reference>
<sequence>MPRLPWLDENLVQFPPPQQALDDPNGLLAAGGNLSPTTLLNAYSQGIFPWFSEGEPILWWSPAPRCVLFPGDLHISRSLHKTLRRHPYQLSMDRAFPTVMQECAGPRNYTDQTWINSQMQDAYSELHRQGYAHSVECWQQGELVGGLYGVAIDRVFFGESMFSRAPNASKIALVHLCGQLQKQGYQLIDCQVESPHLRSLGSTTMDRHSFCDLLDKFAKLPPAGAELSRPLPWKLDWNYDG</sequence>
<reference evidence="16 17" key="2">
    <citation type="submission" date="2018-12" db="EMBL/GenBank/DDBJ databases">
        <title>Simiduia agarivorans gen. nov., sp. nov., a marine, agarolytic bacterium isolated from shallow coastal water from Keelung, Taiwan.</title>
        <authorList>
            <person name="Shieh W.Y."/>
        </authorList>
    </citation>
    <scope>NUCLEOTIDE SEQUENCE [LARGE SCALE GENOMIC DNA]</scope>
    <source>
        <strain evidence="16 17">GTF-13</strain>
    </source>
</reference>
<dbReference type="EMBL" id="QWEZ01000001">
    <property type="protein sequence ID" value="RRJ84792.1"/>
    <property type="molecule type" value="Genomic_DNA"/>
</dbReference>
<comment type="catalytic activity">
    <reaction evidence="5 15">
        <text>L-phenylalanyl-tRNA(Phe) + an N-terminal L-alpha-aminoacyl-[protein] = an N-terminal L-phenylalanyl-L-alpha-aminoacyl-[protein] + tRNA(Phe)</text>
        <dbReference type="Rhea" id="RHEA:43632"/>
        <dbReference type="Rhea" id="RHEA-COMP:9668"/>
        <dbReference type="Rhea" id="RHEA-COMP:9699"/>
        <dbReference type="Rhea" id="RHEA-COMP:10636"/>
        <dbReference type="Rhea" id="RHEA-COMP:10637"/>
        <dbReference type="ChEBI" id="CHEBI:78442"/>
        <dbReference type="ChEBI" id="CHEBI:78531"/>
        <dbReference type="ChEBI" id="CHEBI:78597"/>
        <dbReference type="ChEBI" id="CHEBI:83561"/>
        <dbReference type="EC" id="2.3.2.6"/>
    </reaction>
</comment>
<evidence type="ECO:0000256" key="14">
    <source>
        <dbReference type="ARBA" id="ARBA00083640"/>
    </source>
</evidence>
<evidence type="ECO:0000256" key="8">
    <source>
        <dbReference type="ARBA" id="ARBA00054043"/>
    </source>
</evidence>
<accession>A0A3P3VPT7</accession>
<keyword evidence="4 15" id="KW-0012">Acyltransferase</keyword>
<dbReference type="FunFam" id="3.40.630.70:FF:000001">
    <property type="entry name" value="Leucyl/phenylalanyl-tRNA--protein transferase"/>
    <property type="match status" value="1"/>
</dbReference>
<evidence type="ECO:0000256" key="4">
    <source>
        <dbReference type="ARBA" id="ARBA00023315"/>
    </source>
</evidence>
<organism evidence="16 17">
    <name type="scientific">Aestuariirhabdus litorea</name>
    <dbReference type="NCBI Taxonomy" id="2528527"/>
    <lineage>
        <taxon>Bacteria</taxon>
        <taxon>Pseudomonadati</taxon>
        <taxon>Pseudomonadota</taxon>
        <taxon>Gammaproteobacteria</taxon>
        <taxon>Oceanospirillales</taxon>
        <taxon>Aestuariirhabdaceae</taxon>
        <taxon>Aestuariirhabdus</taxon>
    </lineage>
</organism>
<dbReference type="Proteomes" id="UP000280792">
    <property type="component" value="Unassembled WGS sequence"/>
</dbReference>
<evidence type="ECO:0000256" key="5">
    <source>
        <dbReference type="ARBA" id="ARBA00050607"/>
    </source>
</evidence>
<dbReference type="InterPro" id="IPR042221">
    <property type="entry name" value="Leu/Phe-tRNA_Trfase_N"/>
</dbReference>
<keyword evidence="3 15" id="KW-0808">Transferase</keyword>
<dbReference type="RefSeq" id="WP_125015220.1">
    <property type="nucleotide sequence ID" value="NZ_QWEZ01000001.1"/>
</dbReference>
<dbReference type="InterPro" id="IPR016181">
    <property type="entry name" value="Acyl_CoA_acyltransferase"/>
</dbReference>
<dbReference type="AlphaFoldDB" id="A0A3P3VPT7"/>
<dbReference type="InterPro" id="IPR004616">
    <property type="entry name" value="Leu/Phe-tRNA_Trfase"/>
</dbReference>
<dbReference type="InterPro" id="IPR042203">
    <property type="entry name" value="Leu/Phe-tRNA_Trfase_C"/>
</dbReference>
<dbReference type="FunFam" id="3.30.70.3550:FF:000001">
    <property type="entry name" value="Leucyl/phenylalanyl-tRNA--protein transferase"/>
    <property type="match status" value="1"/>
</dbReference>
<evidence type="ECO:0000256" key="7">
    <source>
        <dbReference type="ARBA" id="ARBA00051538"/>
    </source>
</evidence>
<dbReference type="GO" id="GO:0008914">
    <property type="term" value="F:leucyl-tRNA--protein transferase activity"/>
    <property type="evidence" value="ECO:0007669"/>
    <property type="project" value="UniProtKB-UniRule"/>
</dbReference>
<evidence type="ECO:0000313" key="17">
    <source>
        <dbReference type="Proteomes" id="UP000280792"/>
    </source>
</evidence>
<dbReference type="PANTHER" id="PTHR30098:SF2">
    <property type="entry name" value="LEUCYL_PHENYLALANYL-TRNA--PROTEIN TRANSFERASE"/>
    <property type="match status" value="1"/>
</dbReference>
<evidence type="ECO:0000256" key="15">
    <source>
        <dbReference type="HAMAP-Rule" id="MF_00688"/>
    </source>
</evidence>
<evidence type="ECO:0000256" key="12">
    <source>
        <dbReference type="ARBA" id="ARBA00077136"/>
    </source>
</evidence>
<name>A0A3P3VPT7_9GAMM</name>
<protein>
    <recommendedName>
        <fullName evidence="11 15">Leucyl/phenylalanyl-tRNA--protein transferase</fullName>
        <ecNumber evidence="10 15">2.3.2.6</ecNumber>
    </recommendedName>
    <alternativeName>
        <fullName evidence="12 15">L/F-transferase</fullName>
    </alternativeName>
    <alternativeName>
        <fullName evidence="13 15">Leucyltransferase</fullName>
    </alternativeName>
    <alternativeName>
        <fullName evidence="14 15">Phenyalanyltransferase</fullName>
    </alternativeName>
</protein>
<evidence type="ECO:0000256" key="9">
    <source>
        <dbReference type="ARBA" id="ARBA00061535"/>
    </source>
</evidence>
<evidence type="ECO:0000256" key="11">
    <source>
        <dbReference type="ARBA" id="ARBA00074372"/>
    </source>
</evidence>
<evidence type="ECO:0000256" key="6">
    <source>
        <dbReference type="ARBA" id="ARBA00050652"/>
    </source>
</evidence>
<comment type="similarity">
    <text evidence="9 15">Belongs to the L/F-transferase family.</text>
</comment>
<dbReference type="GO" id="GO:0030163">
    <property type="term" value="P:protein catabolic process"/>
    <property type="evidence" value="ECO:0007669"/>
    <property type="project" value="UniProtKB-UniRule"/>
</dbReference>
<dbReference type="Gene3D" id="3.30.70.3550">
    <property type="entry name" value="Leucyl/phenylalanyl-tRNA-protein transferase, N-terminal domain"/>
    <property type="match status" value="1"/>
</dbReference>
<comment type="catalytic activity">
    <reaction evidence="7 15">
        <text>N-terminal L-lysyl-[protein] + L-leucyl-tRNA(Leu) = N-terminal L-leucyl-L-lysyl-[protein] + tRNA(Leu) + H(+)</text>
        <dbReference type="Rhea" id="RHEA:12340"/>
        <dbReference type="Rhea" id="RHEA-COMP:9613"/>
        <dbReference type="Rhea" id="RHEA-COMP:9622"/>
        <dbReference type="Rhea" id="RHEA-COMP:12670"/>
        <dbReference type="Rhea" id="RHEA-COMP:12671"/>
        <dbReference type="ChEBI" id="CHEBI:15378"/>
        <dbReference type="ChEBI" id="CHEBI:65249"/>
        <dbReference type="ChEBI" id="CHEBI:78442"/>
        <dbReference type="ChEBI" id="CHEBI:78494"/>
        <dbReference type="ChEBI" id="CHEBI:133043"/>
        <dbReference type="EC" id="2.3.2.6"/>
    </reaction>
</comment>
<keyword evidence="2 15" id="KW-0963">Cytoplasm</keyword>
<evidence type="ECO:0000256" key="2">
    <source>
        <dbReference type="ARBA" id="ARBA00022490"/>
    </source>
</evidence>
<comment type="function">
    <text evidence="8 15">Functions in the N-end rule pathway of protein degradation where it conjugates Leu, Phe and, less efficiently, Met from aminoacyl-tRNAs to the N-termini of proteins containing an N-terminal arginine or lysine.</text>
</comment>
<dbReference type="SUPFAM" id="SSF55729">
    <property type="entry name" value="Acyl-CoA N-acyltransferases (Nat)"/>
    <property type="match status" value="1"/>
</dbReference>
<comment type="caution">
    <text evidence="16">The sequence shown here is derived from an EMBL/GenBank/DDBJ whole genome shotgun (WGS) entry which is preliminary data.</text>
</comment>
<evidence type="ECO:0000256" key="3">
    <source>
        <dbReference type="ARBA" id="ARBA00022679"/>
    </source>
</evidence>